<evidence type="ECO:0000313" key="24">
    <source>
        <dbReference type="EMBL" id="MIQ19418.1"/>
    </source>
</evidence>
<evidence type="ECO:0000313" key="9">
    <source>
        <dbReference type="EMBL" id="EBZ1785056.1"/>
    </source>
</evidence>
<evidence type="ECO:0000313" key="27">
    <source>
        <dbReference type="EMBL" id="MJE23911.1"/>
    </source>
</evidence>
<dbReference type="EMBL" id="RUPV01000005">
    <property type="protein sequence ID" value="MKZ72296.1"/>
    <property type="molecule type" value="Genomic_DNA"/>
</dbReference>
<dbReference type="Proteomes" id="UP000885292">
    <property type="component" value="Unassembled WGS sequence"/>
</dbReference>
<dbReference type="Proteomes" id="UP000839564">
    <property type="component" value="Unassembled WGS sequence"/>
</dbReference>
<dbReference type="Pfam" id="PF00419">
    <property type="entry name" value="Fimbrial"/>
    <property type="match status" value="1"/>
</dbReference>
<dbReference type="EMBL" id="DAAAMC010000010">
    <property type="protein sequence ID" value="HAA1097995.1"/>
    <property type="molecule type" value="Genomic_DNA"/>
</dbReference>
<dbReference type="InterPro" id="IPR036937">
    <property type="entry name" value="Adhesion_dom_fimbrial_sf"/>
</dbReference>
<dbReference type="EMBL" id="LIHI01000008">
    <property type="protein sequence ID" value="KOX82175.1"/>
    <property type="molecule type" value="Genomic_DNA"/>
</dbReference>
<dbReference type="Proteomes" id="UP000260687">
    <property type="component" value="Unassembled WGS sequence"/>
</dbReference>
<keyword evidence="4" id="KW-0281">Fimbrium</keyword>
<dbReference type="EMBL" id="AAHYCB010000005">
    <property type="protein sequence ID" value="ECB5912290.1"/>
    <property type="molecule type" value="Genomic_DNA"/>
</dbReference>
<reference evidence="18 34" key="5">
    <citation type="submission" date="2018-07" db="EMBL/GenBank/DDBJ databases">
        <authorList>
            <consortium name="GenomeTrakr network: Whole genome sequencing for foodborne pathogen traceback"/>
        </authorList>
    </citation>
    <scope>NUCLEOTIDE SEQUENCE [LARGE SCALE GENOMIC DNA]</scope>
    <source>
        <strain evidence="26 33">15MN00229</strain>
        <strain evidence="25 34">ARIM-SE2047-05</strain>
        <strain evidence="11">CFSAN061129</strain>
        <strain evidence="19">FSIS1700529</strain>
        <strain evidence="18">FSIS1709923</strain>
    </source>
</reference>
<comment type="similarity">
    <text evidence="2">Belongs to the fimbrial protein family.</text>
</comment>
<reference evidence="29 32" key="2">
    <citation type="submission" date="2017-08" db="EMBL/GenBank/DDBJ databases">
        <title>Produce relevant pathogen strain collection.</title>
        <authorList>
            <person name="Harrand S."/>
        </authorList>
    </citation>
    <scope>NUCLEOTIDE SEQUENCE [LARGE SCALE GENOMIC DNA]</scope>
    <source>
        <strain evidence="29 32">BAA 1045</strain>
    </source>
</reference>
<dbReference type="AlphaFoldDB" id="A0A1R2K5Z8"/>
<evidence type="ECO:0000313" key="16">
    <source>
        <dbReference type="EMBL" id="EDC7690678.1"/>
    </source>
</evidence>
<evidence type="ECO:0000313" key="25">
    <source>
        <dbReference type="EMBL" id="MIR96452.1"/>
    </source>
</evidence>
<dbReference type="Gene3D" id="2.60.40.1090">
    <property type="entry name" value="Fimbrial-type adhesion domain"/>
    <property type="match status" value="1"/>
</dbReference>
<dbReference type="EMBL" id="PDBK01000014">
    <property type="protein sequence ID" value="RFR81888.1"/>
    <property type="molecule type" value="Genomic_DNA"/>
</dbReference>
<dbReference type="Proteomes" id="UP000839635">
    <property type="component" value="Unassembled WGS sequence"/>
</dbReference>
<dbReference type="Proteomes" id="UP000839913">
    <property type="component" value="Unassembled WGS sequence"/>
</dbReference>
<dbReference type="Proteomes" id="UP000885271">
    <property type="component" value="Unassembled WGS sequence"/>
</dbReference>
<evidence type="ECO:0000256" key="4">
    <source>
        <dbReference type="ARBA" id="ARBA00023263"/>
    </source>
</evidence>
<evidence type="ECO:0000259" key="6">
    <source>
        <dbReference type="Pfam" id="PF00419"/>
    </source>
</evidence>
<accession>A0A3E1XE41</accession>
<dbReference type="Proteomes" id="UP000839627">
    <property type="component" value="Unassembled WGS sequence"/>
</dbReference>
<comment type="subcellular location">
    <subcellularLocation>
        <location evidence="1">Fimbrium</location>
    </subcellularLocation>
</comment>
<feature type="signal peptide" evidence="5">
    <location>
        <begin position="1"/>
        <end position="23"/>
    </location>
</feature>
<dbReference type="EMBL" id="AALLBU010000018">
    <property type="protein sequence ID" value="EDA7384898.1"/>
    <property type="molecule type" value="Genomic_DNA"/>
</dbReference>
<evidence type="ECO:0000313" key="15">
    <source>
        <dbReference type="EMBL" id="EDC7598718.1"/>
    </source>
</evidence>
<dbReference type="EMBL" id="RSSB01000016">
    <property type="protein sequence ID" value="MIR96452.1"/>
    <property type="molecule type" value="Genomic_DNA"/>
</dbReference>
<evidence type="ECO:0000313" key="17">
    <source>
        <dbReference type="EMBL" id="EDF2956931.1"/>
    </source>
</evidence>
<dbReference type="Proteomes" id="UP000839702">
    <property type="component" value="Unassembled WGS sequence"/>
</dbReference>
<dbReference type="EMBL" id="AAHLVR010000004">
    <property type="protein sequence ID" value="EBX6308320.1"/>
    <property type="molecule type" value="Genomic_DNA"/>
</dbReference>
<dbReference type="Proteomes" id="UP000839577">
    <property type="component" value="Unassembled WGS sequence"/>
</dbReference>
<dbReference type="OMA" id="NVQARFE"/>
<organism evidence="23 31">
    <name type="scientific">Salmonella enteritidis</name>
    <dbReference type="NCBI Taxonomy" id="149539"/>
    <lineage>
        <taxon>Bacteria</taxon>
        <taxon>Pseudomonadati</taxon>
        <taxon>Pseudomonadota</taxon>
        <taxon>Gammaproteobacteria</taxon>
        <taxon>Enterobacterales</taxon>
        <taxon>Enterobacteriaceae</taxon>
        <taxon>Salmonella</taxon>
    </lineage>
</organism>
<evidence type="ECO:0000313" key="28">
    <source>
        <dbReference type="EMBL" id="MKZ72296.1"/>
    </source>
</evidence>
<reference evidence="22" key="3">
    <citation type="journal article" date="2018" name="Genome Biol.">
        <title>SKESA: strategic k-mer extension for scrupulous assemblies.</title>
        <authorList>
            <person name="Souvorov A."/>
            <person name="Agarwala R."/>
            <person name="Lipman D.J."/>
        </authorList>
    </citation>
    <scope>NUCLEOTIDE SEQUENCE</scope>
    <source>
        <strain evidence="22">CAL-FD-2018-MI-1381-0006</strain>
    </source>
</reference>
<accession>A0A1R2K5Z8</accession>
<dbReference type="Proteomes" id="UP000839681">
    <property type="component" value="Unassembled WGS sequence"/>
</dbReference>
<evidence type="ECO:0000256" key="1">
    <source>
        <dbReference type="ARBA" id="ARBA00004561"/>
    </source>
</evidence>
<dbReference type="Proteomes" id="UP000839583">
    <property type="component" value="Unassembled WGS sequence"/>
</dbReference>
<dbReference type="EMBL" id="AAMAIN010000009">
    <property type="protein sequence ID" value="EDF2956931.1"/>
    <property type="molecule type" value="Genomic_DNA"/>
</dbReference>
<sequence length="179" mass="18909">MKLSLKTLTVALAAITLSPAALADTAKDGTVHITGLIKQNACTVKTDSVEVTLQEEFASLFTAAGQTAGDTDFTIELENCDANVYSSVQARFEGTLDGTDATILKNEDDAENIGVQILDKTSTPMTFNDLQAWSAAVALPTAEGVTELSMPFTARYIATAVPVKSGTVDATATFYLQYN</sequence>
<reference evidence="8" key="6">
    <citation type="submission" date="2018-07" db="EMBL/GenBank/DDBJ databases">
        <authorList>
            <person name="Ashton P.M."/>
            <person name="Dallman T."/>
            <person name="Nair S."/>
            <person name="De Pinna E."/>
            <person name="Peters T."/>
            <person name="Grant K."/>
        </authorList>
    </citation>
    <scope>NUCLEOTIDE SEQUENCE [LARGE SCALE GENOMIC DNA]</scope>
    <source>
        <strain evidence="13">101434</strain>
        <strain evidence="14">103641</strain>
        <strain evidence="27">149315</strain>
        <strain evidence="17">189235</strain>
        <strain evidence="20">364196</strain>
        <strain evidence="24">38306</strain>
        <strain evidence="7">484130</strain>
        <strain evidence="8">565068</strain>
        <strain evidence="12">56960</strain>
        <strain evidence="28">572516</strain>
        <strain evidence="9">612542</strain>
        <strain evidence="10">684742</strain>
    </source>
</reference>
<evidence type="ECO:0000313" key="32">
    <source>
        <dbReference type="Proteomes" id="UP000260687"/>
    </source>
</evidence>
<gene>
    <name evidence="14" type="ORF">A3U78_14845</name>
    <name evidence="13" type="ORF">A3V28_14215</name>
    <name evidence="23" type="ORF">ABA47_3833</name>
    <name evidence="26" type="ORF">ACT96_20645</name>
    <name evidence="25" type="ORF">AGN17_23120</name>
    <name evidence="12" type="ORF">AU775_18445</name>
    <name evidence="18" type="ORF">B0F61_18830</name>
    <name evidence="19" type="ORF">B9756_00365</name>
    <name evidence="16" type="ORF">BJO06_22330</name>
    <name evidence="15" type="ORF">BJO39_10425</name>
    <name evidence="17" type="ORF">BZ881_11050</name>
    <name evidence="30" type="ORF">C9F08_26340</name>
    <name evidence="20" type="ORF">CB498_09545</name>
    <name evidence="21" type="ORF">CBQ45_18820</name>
    <name evidence="11" type="ORF">CBS77_15685</name>
    <name evidence="29" type="ORF">CRE05_13080</name>
    <name evidence="28" type="ORF">D4E56_08235</name>
    <name evidence="9" type="ORF">D8S08_14000</name>
    <name evidence="27" type="ORF">DLM07_15715</name>
    <name evidence="7" type="ORF">DLQ89_03865</name>
    <name evidence="8" type="ORF">DS187_10370</name>
    <name evidence="10" type="ORF">EZX35_10920</name>
    <name evidence="22" type="ORF">GDN42_07245</name>
    <name evidence="24" type="ORF">ZQ07_02115</name>
</gene>
<evidence type="ECO:0000313" key="7">
    <source>
        <dbReference type="EMBL" id="EBU8208093.1"/>
    </source>
</evidence>
<dbReference type="InterPro" id="IPR000259">
    <property type="entry name" value="Adhesion_dom_fimbrial"/>
</dbReference>
<dbReference type="EMBL" id="AALSAF010000022">
    <property type="protein sequence ID" value="EDC7690678.1"/>
    <property type="molecule type" value="Genomic_DNA"/>
</dbReference>
<dbReference type="EMBL" id="PYKJ01000506">
    <property type="protein sequence ID" value="TGC89920.1"/>
    <property type="molecule type" value="Genomic_DNA"/>
</dbReference>
<evidence type="ECO:0000313" key="20">
    <source>
        <dbReference type="EMBL" id="EDH6705240.1"/>
    </source>
</evidence>
<evidence type="ECO:0000256" key="2">
    <source>
        <dbReference type="ARBA" id="ARBA00006671"/>
    </source>
</evidence>
<evidence type="ECO:0000313" key="26">
    <source>
        <dbReference type="EMBL" id="MIS09802.1"/>
    </source>
</evidence>
<dbReference type="InterPro" id="IPR050263">
    <property type="entry name" value="Bact_Fimbrial_Adh_Pro"/>
</dbReference>
<evidence type="ECO:0000313" key="23">
    <source>
        <dbReference type="EMBL" id="KOX82175.1"/>
    </source>
</evidence>
<dbReference type="EMBL" id="AALDBB010000030">
    <property type="protein sequence ID" value="ECY4068921.1"/>
    <property type="molecule type" value="Genomic_DNA"/>
</dbReference>
<evidence type="ECO:0000313" key="29">
    <source>
        <dbReference type="EMBL" id="RFR81888.1"/>
    </source>
</evidence>
<evidence type="ECO:0000313" key="34">
    <source>
        <dbReference type="Proteomes" id="UP000278953"/>
    </source>
</evidence>
<evidence type="ECO:0000256" key="5">
    <source>
        <dbReference type="SAM" id="SignalP"/>
    </source>
</evidence>
<evidence type="ECO:0000313" key="35">
    <source>
        <dbReference type="Proteomes" id="UP000297537"/>
    </source>
</evidence>
<dbReference type="Proteomes" id="UP000839910">
    <property type="component" value="Unassembled WGS sequence"/>
</dbReference>
<evidence type="ECO:0000313" key="13">
    <source>
        <dbReference type="EMBL" id="ECZ9359276.1"/>
    </source>
</evidence>
<dbReference type="EMBL" id="AAMIKG010000005">
    <property type="protein sequence ID" value="EDH6705240.1"/>
    <property type="molecule type" value="Genomic_DNA"/>
</dbReference>
<evidence type="ECO:0000313" key="31">
    <source>
        <dbReference type="Proteomes" id="UP000037735"/>
    </source>
</evidence>
<dbReference type="EMBL" id="AAMKIN010000008">
    <property type="protein sequence ID" value="EDI2532994.1"/>
    <property type="molecule type" value="Genomic_DNA"/>
</dbReference>
<dbReference type="EMBL" id="AAMFGN010000001">
    <property type="protein sequence ID" value="EDG7637840.1"/>
    <property type="molecule type" value="Genomic_DNA"/>
</dbReference>
<dbReference type="PANTHER" id="PTHR33420:SF12">
    <property type="entry name" value="FIMBRIN-LIKE PROTEIN FIMI-RELATED"/>
    <property type="match status" value="1"/>
</dbReference>
<dbReference type="EMBL" id="AAIUPJ010000009">
    <property type="protein sequence ID" value="ECI2605460.1"/>
    <property type="molecule type" value="Genomic_DNA"/>
</dbReference>
<dbReference type="Proteomes" id="UP000839685">
    <property type="component" value="Unassembled WGS sequence"/>
</dbReference>
<evidence type="ECO:0000313" key="14">
    <source>
        <dbReference type="EMBL" id="EDA7384898.1"/>
    </source>
</evidence>
<dbReference type="Proteomes" id="UP000839657">
    <property type="component" value="Unassembled WGS sequence"/>
</dbReference>
<evidence type="ECO:0000313" key="11">
    <source>
        <dbReference type="EMBL" id="ECI2605460.1"/>
    </source>
</evidence>
<dbReference type="EMBL" id="AALIIV010000012">
    <property type="protein sequence ID" value="ECZ9359276.1"/>
    <property type="molecule type" value="Genomic_DNA"/>
</dbReference>
<evidence type="ECO:0000313" key="10">
    <source>
        <dbReference type="EMBL" id="ECB5912290.1"/>
    </source>
</evidence>
<evidence type="ECO:0000313" key="22">
    <source>
        <dbReference type="EMBL" id="HAA1097995.1"/>
    </source>
</evidence>
<dbReference type="KEGG" id="senl:IY59_00930"/>
<dbReference type="EMBL" id="AAMBFU010000010">
    <property type="protein sequence ID" value="EDF5686776.1"/>
    <property type="molecule type" value="Genomic_DNA"/>
</dbReference>
<dbReference type="GO" id="GO:0009289">
    <property type="term" value="C:pilus"/>
    <property type="evidence" value="ECO:0007669"/>
    <property type="project" value="UniProtKB-SubCell"/>
</dbReference>
<dbReference type="Proteomes" id="UP000839651">
    <property type="component" value="Unassembled WGS sequence"/>
</dbReference>
<dbReference type="NCBIfam" id="NF011828">
    <property type="entry name" value="PRK15300.1"/>
    <property type="match status" value="1"/>
</dbReference>
<evidence type="ECO:0000313" key="30">
    <source>
        <dbReference type="EMBL" id="TGC89920.1"/>
    </source>
</evidence>
<dbReference type="EMBL" id="RSSM01000010">
    <property type="protein sequence ID" value="MIS09802.1"/>
    <property type="molecule type" value="Genomic_DNA"/>
</dbReference>
<dbReference type="RefSeq" id="WP_000777530.1">
    <property type="nucleotide sequence ID" value="NZ_CATNUL010000001.1"/>
</dbReference>
<dbReference type="EMBL" id="AALRZM010000009">
    <property type="protein sequence ID" value="EDC7598718.1"/>
    <property type="molecule type" value="Genomic_DNA"/>
</dbReference>
<reference evidence="30 35" key="4">
    <citation type="submission" date="2018-03" db="EMBL/GenBank/DDBJ databases">
        <title>Non-Typhoidal Salmonella genome sequencing and assembly.</title>
        <authorList>
            <person name="Matchawe C."/>
        </authorList>
    </citation>
    <scope>NUCLEOTIDE SEQUENCE [LARGE SCALE GENOMIC DNA]</scope>
    <source>
        <strain evidence="30 35">20dea</strain>
    </source>
</reference>
<evidence type="ECO:0000313" key="21">
    <source>
        <dbReference type="EMBL" id="EDI2532994.1"/>
    </source>
</evidence>
<dbReference type="EMBL" id="RSQT01000002">
    <property type="protein sequence ID" value="MIQ19418.1"/>
    <property type="molecule type" value="Genomic_DNA"/>
</dbReference>
<evidence type="ECO:0000313" key="12">
    <source>
        <dbReference type="EMBL" id="ECY4068921.1"/>
    </source>
</evidence>
<evidence type="ECO:0000313" key="33">
    <source>
        <dbReference type="Proteomes" id="UP000268418"/>
    </source>
</evidence>
<evidence type="ECO:0000313" key="8">
    <source>
        <dbReference type="EMBL" id="EBX6308320.1"/>
    </source>
</evidence>
<feature type="domain" description="Fimbrial-type adhesion" evidence="6">
    <location>
        <begin position="32"/>
        <end position="178"/>
    </location>
</feature>
<dbReference type="EMBL" id="AAHDJF010000006">
    <property type="protein sequence ID" value="EBU8208093.1"/>
    <property type="molecule type" value="Genomic_DNA"/>
</dbReference>
<evidence type="ECO:0000313" key="19">
    <source>
        <dbReference type="EMBL" id="EDG7637840.1"/>
    </source>
</evidence>
<dbReference type="Proteomes" id="UP000268418">
    <property type="component" value="Unassembled WGS sequence"/>
</dbReference>
<dbReference type="EMBL" id="AAHQHJ010000023">
    <property type="protein sequence ID" value="EBZ1785056.1"/>
    <property type="molecule type" value="Genomic_DNA"/>
</dbReference>
<dbReference type="Proteomes" id="UP000839643">
    <property type="component" value="Unassembled WGS sequence"/>
</dbReference>
<dbReference type="Proteomes" id="UP000885269">
    <property type="component" value="Unassembled WGS sequence"/>
</dbReference>
<name>A0A1R2K5Z8_SALEN</name>
<reference evidence="21" key="8">
    <citation type="submission" date="2019-10" db="EMBL/GenBank/DDBJ databases">
        <authorList>
            <consortium name="PulseNet: The National Subtyping Network for Foodborne Disease Surveillance"/>
            <person name="Tarr C.L."/>
            <person name="Trees E."/>
            <person name="Katz L.S."/>
            <person name="Carleton-Romer H.A."/>
            <person name="Stroika S."/>
            <person name="Kucerova Z."/>
            <person name="Roache K.F."/>
            <person name="Sabol A.L."/>
            <person name="Besser J."/>
            <person name="Gerner-Smidt P."/>
        </authorList>
    </citation>
    <scope>NUCLEOTIDE SEQUENCE [LARGE SCALE GENOMIC DNA]</scope>
    <source>
        <strain evidence="16">PNUSAS004231</strain>
        <strain evidence="15">PNUSAS004368</strain>
        <strain evidence="21">PNUSAS013738</strain>
    </source>
</reference>
<dbReference type="SUPFAM" id="SSF49401">
    <property type="entry name" value="Bacterial adhesins"/>
    <property type="match status" value="1"/>
</dbReference>
<dbReference type="PANTHER" id="PTHR33420">
    <property type="entry name" value="FIMBRIAL SUBUNIT ELFA-RELATED"/>
    <property type="match status" value="1"/>
</dbReference>
<dbReference type="Proteomes" id="UP000037735">
    <property type="component" value="Unassembled WGS sequence"/>
</dbReference>
<reference evidence="23 31" key="1">
    <citation type="submission" date="2015-08" db="EMBL/GenBank/DDBJ databases">
        <title>Draft genome sequence of a Salmonella Enteritidis strain from day-old chicks.</title>
        <authorList>
            <person name="Clemente L."/>
            <person name="Jones-Dias D."/>
            <person name="Egas C."/>
            <person name="Fookes M."/>
            <person name="Thomson N.R."/>
            <person name="Manageiro V."/>
            <person name="Canica M."/>
        </authorList>
    </citation>
    <scope>NUCLEOTIDE SEQUENCE [LARGE SCALE GENOMIC DNA]</scope>
    <source>
        <strain evidence="23 31">LV60</strain>
    </source>
</reference>
<dbReference type="Proteomes" id="UP000839912">
    <property type="component" value="Unassembled WGS sequence"/>
</dbReference>
<protein>
    <submittedName>
        <fullName evidence="7 12">Fimbrial protein</fullName>
    </submittedName>
    <submittedName>
        <fullName evidence="23">P pilus assembly protein pilin FimA</fullName>
    </submittedName>
</protein>
<dbReference type="Proteomes" id="UP000839574">
    <property type="component" value="Unassembled WGS sequence"/>
</dbReference>
<reference evidence="22" key="7">
    <citation type="submission" date="2019-10" db="EMBL/GenBank/DDBJ databases">
        <authorList>
            <consortium name="NCBI Pathogen Detection Project"/>
        </authorList>
    </citation>
    <scope>NUCLEOTIDE SEQUENCE</scope>
    <source>
        <strain evidence="22">CAL-FD-2018-MI-1381-0006</strain>
    </source>
</reference>
<dbReference type="GO" id="GO:0043709">
    <property type="term" value="P:cell adhesion involved in single-species biofilm formation"/>
    <property type="evidence" value="ECO:0007669"/>
    <property type="project" value="TreeGrafter"/>
</dbReference>
<comment type="caution">
    <text evidence="23">The sequence shown here is derived from an EMBL/GenBank/DDBJ whole genome shotgun (WGS) entry which is preliminary data.</text>
</comment>
<dbReference type="FunFam" id="2.60.40.1090:FF:000022">
    <property type="entry name" value="Fimbrial protein StiA"/>
    <property type="match status" value="1"/>
</dbReference>
<keyword evidence="3 5" id="KW-0732">Signal</keyword>
<evidence type="ECO:0000256" key="3">
    <source>
        <dbReference type="ARBA" id="ARBA00022729"/>
    </source>
</evidence>
<evidence type="ECO:0000313" key="18">
    <source>
        <dbReference type="EMBL" id="EDF5686776.1"/>
    </source>
</evidence>
<dbReference type="EMBL" id="RTCG01000031">
    <property type="protein sequence ID" value="MJE23911.1"/>
    <property type="molecule type" value="Genomic_DNA"/>
</dbReference>
<dbReference type="Proteomes" id="UP000297537">
    <property type="component" value="Unassembled WGS sequence"/>
</dbReference>
<feature type="chain" id="PRO_5015069101" evidence="5">
    <location>
        <begin position="24"/>
        <end position="179"/>
    </location>
</feature>
<dbReference type="Proteomes" id="UP000278953">
    <property type="component" value="Unassembled WGS sequence"/>
</dbReference>
<proteinExistence type="inferred from homology"/>
<dbReference type="InterPro" id="IPR008966">
    <property type="entry name" value="Adhesion_dom_sf"/>
</dbReference>